<dbReference type="InterPro" id="IPR032828">
    <property type="entry name" value="PolyA_RNA-bd"/>
</dbReference>
<dbReference type="GO" id="GO:1990180">
    <property type="term" value="P:mitochondrial tRNA 3'-end processing"/>
    <property type="evidence" value="ECO:0007669"/>
    <property type="project" value="TreeGrafter"/>
</dbReference>
<evidence type="ECO:0000256" key="2">
    <source>
        <dbReference type="ARBA" id="ARBA00007265"/>
    </source>
</evidence>
<comment type="cofactor">
    <cofactor evidence="1">
        <name>Mg(2+)</name>
        <dbReference type="ChEBI" id="CHEBI:18420"/>
    </cofactor>
</comment>
<comment type="caution">
    <text evidence="12">The sequence shown here is derived from an EMBL/GenBank/DDBJ whole genome shotgun (WGS) entry which is preliminary data.</text>
</comment>
<dbReference type="GO" id="GO:0046872">
    <property type="term" value="F:metal ion binding"/>
    <property type="evidence" value="ECO:0007669"/>
    <property type="project" value="UniProtKB-KW"/>
</dbReference>
<dbReference type="Pfam" id="PF01743">
    <property type="entry name" value="PolyA_pol"/>
    <property type="match status" value="1"/>
</dbReference>
<dbReference type="SUPFAM" id="SSF81891">
    <property type="entry name" value="Poly A polymerase C-terminal region-like"/>
    <property type="match status" value="1"/>
</dbReference>
<dbReference type="AlphaFoldDB" id="A0A7J5Z205"/>
<gene>
    <name evidence="12" type="ORF">F7725_016547</name>
</gene>
<dbReference type="PANTHER" id="PTHR46173">
    <property type="entry name" value="CCA TRNA NUCLEOTIDYLTRANSFERASE 1, MITOCHONDRIAL"/>
    <property type="match status" value="1"/>
</dbReference>
<protein>
    <submittedName>
        <fullName evidence="12">Uncharacterized protein</fullName>
    </submittedName>
</protein>
<evidence type="ECO:0000259" key="11">
    <source>
        <dbReference type="Pfam" id="PF12627"/>
    </source>
</evidence>
<evidence type="ECO:0000256" key="1">
    <source>
        <dbReference type="ARBA" id="ARBA00001946"/>
    </source>
</evidence>
<dbReference type="GO" id="GO:0001680">
    <property type="term" value="P:tRNA 3'-terminal CCA addition"/>
    <property type="evidence" value="ECO:0007669"/>
    <property type="project" value="TreeGrafter"/>
</dbReference>
<keyword evidence="3 9" id="KW-0808">Transferase</keyword>
<evidence type="ECO:0000256" key="3">
    <source>
        <dbReference type="ARBA" id="ARBA00022679"/>
    </source>
</evidence>
<dbReference type="GO" id="GO:0000049">
    <property type="term" value="F:tRNA binding"/>
    <property type="evidence" value="ECO:0007669"/>
    <property type="project" value="TreeGrafter"/>
</dbReference>
<sequence length="379" mass="43814">MWSRILKPRVIGRTAFNWRSLFTMQLKTSEFKSLFSEGLKGLAELFGKHKHELRIAGGAVRDLLSGKRPDDVDFATTATPEEMKQMFQKAGIRMINNKGEKHGTITARLHNENFEVTTLRVDVQTDGRHAEVEFTTDWQKDSERRDLTINSMFLGLDGTLYDYFKGYEDLKERKPDRHDPKTLVAIRENSRGLAAISGERIWTELKKMVVGNHADHLLELMYSLELVQYIGLPPDGNVEEIKRVWKKAKDHSPKPMTVLAALFRRPEEVERMDLRLKVSKEEKTLALFLVKYRQELCKSREEPDSLKPFTDFIIDGEEKLHAELSGWSVPRFPVNGHDLRRMGITSGKEIGSTLQDLRDVWKKSGYQMDKEELLSHEFP</sequence>
<accession>A0A7J5Z205</accession>
<feature type="domain" description="Poly A polymerase head" evidence="10">
    <location>
        <begin position="53"/>
        <end position="173"/>
    </location>
</feature>
<keyword evidence="6" id="KW-0479">Metal-binding</keyword>
<evidence type="ECO:0000313" key="12">
    <source>
        <dbReference type="EMBL" id="KAF3855824.1"/>
    </source>
</evidence>
<dbReference type="SUPFAM" id="SSF81301">
    <property type="entry name" value="Nucleotidyltransferase"/>
    <property type="match status" value="1"/>
</dbReference>
<evidence type="ECO:0000256" key="9">
    <source>
        <dbReference type="RuleBase" id="RU003953"/>
    </source>
</evidence>
<evidence type="ECO:0000313" key="13">
    <source>
        <dbReference type="Proteomes" id="UP000518266"/>
    </source>
</evidence>
<evidence type="ECO:0000256" key="4">
    <source>
        <dbReference type="ARBA" id="ARBA00022694"/>
    </source>
</evidence>
<dbReference type="InterPro" id="IPR050264">
    <property type="entry name" value="Bact_CCA-adding_enz_type3_sf"/>
</dbReference>
<keyword evidence="8" id="KW-0460">Magnesium</keyword>
<keyword evidence="4" id="KW-0819">tRNA processing</keyword>
<feature type="domain" description="tRNA nucleotidyltransferase/poly(A) polymerase RNA and SrmB- binding" evidence="11">
    <location>
        <begin position="179"/>
        <end position="230"/>
    </location>
</feature>
<dbReference type="InterPro" id="IPR043519">
    <property type="entry name" value="NT_sf"/>
</dbReference>
<evidence type="ECO:0000259" key="10">
    <source>
        <dbReference type="Pfam" id="PF01743"/>
    </source>
</evidence>
<dbReference type="Pfam" id="PF12627">
    <property type="entry name" value="PolyA_pol_RNAbd"/>
    <property type="match status" value="1"/>
</dbReference>
<dbReference type="Gene3D" id="3.30.460.10">
    <property type="entry name" value="Beta Polymerase, domain 2"/>
    <property type="match status" value="1"/>
</dbReference>
<dbReference type="Gene3D" id="1.10.3090.10">
    <property type="entry name" value="cca-adding enzyme, domain 2"/>
    <property type="match status" value="1"/>
</dbReference>
<comment type="similarity">
    <text evidence="2 9">Belongs to the tRNA nucleotidyltransferase/poly(A) polymerase family.</text>
</comment>
<keyword evidence="9" id="KW-0694">RNA-binding</keyword>
<evidence type="ECO:0000256" key="8">
    <source>
        <dbReference type="ARBA" id="ARBA00022842"/>
    </source>
</evidence>
<keyword evidence="13" id="KW-1185">Reference proteome</keyword>
<dbReference type="InterPro" id="IPR002646">
    <property type="entry name" value="PolA_pol_head_dom"/>
</dbReference>
<evidence type="ECO:0000256" key="7">
    <source>
        <dbReference type="ARBA" id="ARBA00022741"/>
    </source>
</evidence>
<reference evidence="12 13" key="1">
    <citation type="submission" date="2020-03" db="EMBL/GenBank/DDBJ databases">
        <title>Dissostichus mawsoni Genome sequencing and assembly.</title>
        <authorList>
            <person name="Park H."/>
        </authorList>
    </citation>
    <scope>NUCLEOTIDE SEQUENCE [LARGE SCALE GENOMIC DNA]</scope>
    <source>
        <strain evidence="12">DM0001</strain>
        <tissue evidence="12">Muscle</tissue>
    </source>
</reference>
<dbReference type="PANTHER" id="PTHR46173:SF1">
    <property type="entry name" value="CCA TRNA NUCLEOTIDYLTRANSFERASE 1, MITOCHONDRIAL"/>
    <property type="match status" value="1"/>
</dbReference>
<keyword evidence="7" id="KW-0547">Nucleotide-binding</keyword>
<dbReference type="OrthoDB" id="445712at2759"/>
<evidence type="ECO:0000256" key="5">
    <source>
        <dbReference type="ARBA" id="ARBA00022695"/>
    </source>
</evidence>
<organism evidence="12 13">
    <name type="scientific">Dissostichus mawsoni</name>
    <name type="common">Antarctic cod</name>
    <dbReference type="NCBI Taxonomy" id="36200"/>
    <lineage>
        <taxon>Eukaryota</taxon>
        <taxon>Metazoa</taxon>
        <taxon>Chordata</taxon>
        <taxon>Craniata</taxon>
        <taxon>Vertebrata</taxon>
        <taxon>Euteleostomi</taxon>
        <taxon>Actinopterygii</taxon>
        <taxon>Neopterygii</taxon>
        <taxon>Teleostei</taxon>
        <taxon>Neoteleostei</taxon>
        <taxon>Acanthomorphata</taxon>
        <taxon>Eupercaria</taxon>
        <taxon>Perciformes</taxon>
        <taxon>Notothenioidei</taxon>
        <taxon>Nototheniidae</taxon>
        <taxon>Dissostichus</taxon>
    </lineage>
</organism>
<dbReference type="GO" id="GO:0005739">
    <property type="term" value="C:mitochondrion"/>
    <property type="evidence" value="ECO:0007669"/>
    <property type="project" value="TreeGrafter"/>
</dbReference>
<dbReference type="CDD" id="cd05398">
    <property type="entry name" value="NT_ClassII-CCAase"/>
    <property type="match status" value="1"/>
</dbReference>
<evidence type="ECO:0000256" key="6">
    <source>
        <dbReference type="ARBA" id="ARBA00022723"/>
    </source>
</evidence>
<dbReference type="Proteomes" id="UP000518266">
    <property type="component" value="Unassembled WGS sequence"/>
</dbReference>
<proteinExistence type="inferred from homology"/>
<dbReference type="EMBL" id="JAAKFY010000006">
    <property type="protein sequence ID" value="KAF3855824.1"/>
    <property type="molecule type" value="Genomic_DNA"/>
</dbReference>
<dbReference type="GO" id="GO:0000166">
    <property type="term" value="F:nucleotide binding"/>
    <property type="evidence" value="ECO:0007669"/>
    <property type="project" value="UniProtKB-KW"/>
</dbReference>
<keyword evidence="5" id="KW-0548">Nucleotidyltransferase</keyword>
<dbReference type="GO" id="GO:0016779">
    <property type="term" value="F:nucleotidyltransferase activity"/>
    <property type="evidence" value="ECO:0007669"/>
    <property type="project" value="UniProtKB-KW"/>
</dbReference>
<name>A0A7J5Z205_DISMA</name>